<evidence type="ECO:0000313" key="2">
    <source>
        <dbReference type="EMBL" id="SVA26985.1"/>
    </source>
</evidence>
<dbReference type="EMBL" id="UINC01006347">
    <property type="protein sequence ID" value="SVA26985.1"/>
    <property type="molecule type" value="Genomic_DNA"/>
</dbReference>
<feature type="domain" description="SnoaL-like" evidence="1">
    <location>
        <begin position="7"/>
        <end position="130"/>
    </location>
</feature>
<gene>
    <name evidence="2" type="ORF">METZ01_LOCUS79839</name>
</gene>
<dbReference type="Pfam" id="PF13577">
    <property type="entry name" value="SnoaL_4"/>
    <property type="match status" value="1"/>
</dbReference>
<evidence type="ECO:0000259" key="1">
    <source>
        <dbReference type="Pfam" id="PF13577"/>
    </source>
</evidence>
<dbReference type="AlphaFoldDB" id="A0A381UFJ7"/>
<reference evidence="2" key="1">
    <citation type="submission" date="2018-05" db="EMBL/GenBank/DDBJ databases">
        <authorList>
            <person name="Lanie J.A."/>
            <person name="Ng W.-L."/>
            <person name="Kazmierczak K.M."/>
            <person name="Andrzejewski T.M."/>
            <person name="Davidsen T.M."/>
            <person name="Wayne K.J."/>
            <person name="Tettelin H."/>
            <person name="Glass J.I."/>
            <person name="Rusch D."/>
            <person name="Podicherti R."/>
            <person name="Tsui H.-C.T."/>
            <person name="Winkler M.E."/>
        </authorList>
    </citation>
    <scope>NUCLEOTIDE SEQUENCE</scope>
</reference>
<dbReference type="Gene3D" id="3.10.450.50">
    <property type="match status" value="1"/>
</dbReference>
<dbReference type="InterPro" id="IPR032710">
    <property type="entry name" value="NTF2-like_dom_sf"/>
</dbReference>
<name>A0A381UFJ7_9ZZZZ</name>
<dbReference type="InterPro" id="IPR037401">
    <property type="entry name" value="SnoaL-like"/>
</dbReference>
<proteinExistence type="predicted"/>
<dbReference type="SUPFAM" id="SSF54427">
    <property type="entry name" value="NTF2-like"/>
    <property type="match status" value="1"/>
</dbReference>
<protein>
    <recommendedName>
        <fullName evidence="1">SnoaL-like domain-containing protein</fullName>
    </recommendedName>
</protein>
<organism evidence="2">
    <name type="scientific">marine metagenome</name>
    <dbReference type="NCBI Taxonomy" id="408172"/>
    <lineage>
        <taxon>unclassified sequences</taxon>
        <taxon>metagenomes</taxon>
        <taxon>ecological metagenomes</taxon>
    </lineage>
</organism>
<accession>A0A381UFJ7</accession>
<sequence>MTFKGPVEDRLAIHELVMSYGDAVTRKDAKDWGKTWAEDAIWRIPHFPLLEKVKGREEIVRLWSQVMEDYKYIVFTAVLGSLSIENDTAKGVTYTTETGMNIKDNKSRTHGQYEDEFIKKDGNWYFLKRTFSILHQDRL</sequence>